<dbReference type="NCBIfam" id="TIGR02532">
    <property type="entry name" value="IV_pilin_GFxxxE"/>
    <property type="match status" value="1"/>
</dbReference>
<keyword evidence="3" id="KW-0812">Transmembrane</keyword>
<dbReference type="Gene3D" id="3.30.700.10">
    <property type="entry name" value="Glycoprotein, Type 4 Pilin"/>
    <property type="match status" value="1"/>
</dbReference>
<evidence type="ECO:0000256" key="2">
    <source>
        <dbReference type="ARBA" id="ARBA00022481"/>
    </source>
</evidence>
<accession>A0ABT3I952</accession>
<feature type="transmembrane region" description="Helical" evidence="3">
    <location>
        <begin position="12"/>
        <end position="30"/>
    </location>
</feature>
<proteinExistence type="inferred from homology"/>
<keyword evidence="3" id="KW-0472">Membrane</keyword>
<name>A0ABT3I952_9GAMM</name>
<keyword evidence="5" id="KW-1185">Reference proteome</keyword>
<dbReference type="Pfam" id="PF07963">
    <property type="entry name" value="N_methyl"/>
    <property type="match status" value="1"/>
</dbReference>
<gene>
    <name evidence="4" type="ORF">OHT75_08635</name>
</gene>
<comment type="similarity">
    <text evidence="1">Belongs to the N-Me-Phe pilin family.</text>
</comment>
<dbReference type="PROSITE" id="PS00409">
    <property type="entry name" value="PROKAR_NTER_METHYL"/>
    <property type="match status" value="1"/>
</dbReference>
<comment type="caution">
    <text evidence="4">The sequence shown here is derived from an EMBL/GenBank/DDBJ whole genome shotgun (WGS) entry which is preliminary data.</text>
</comment>
<evidence type="ECO:0000313" key="4">
    <source>
        <dbReference type="EMBL" id="MCW3172543.1"/>
    </source>
</evidence>
<dbReference type="InterPro" id="IPR045584">
    <property type="entry name" value="Pilin-like"/>
</dbReference>
<keyword evidence="2" id="KW-0488">Methylation</keyword>
<dbReference type="PANTHER" id="PTHR30093">
    <property type="entry name" value="GENERAL SECRETION PATHWAY PROTEIN G"/>
    <property type="match status" value="1"/>
</dbReference>
<keyword evidence="3" id="KW-1133">Transmembrane helix</keyword>
<reference evidence="4" key="1">
    <citation type="submission" date="2022-10" db="EMBL/GenBank/DDBJ databases">
        <title>Shewanella flava sp. nov, isolated from the estuary of the Fenhe River into the Yellow River.</title>
        <authorList>
            <person name="Li Y."/>
        </authorList>
    </citation>
    <scope>NUCLEOTIDE SEQUENCE</scope>
    <source>
        <strain evidence="4">FYR11-62</strain>
    </source>
</reference>
<dbReference type="PANTHER" id="PTHR30093:SF34">
    <property type="entry name" value="PREPILIN PEPTIDASE-DEPENDENT PROTEIN D"/>
    <property type="match status" value="1"/>
</dbReference>
<protein>
    <submittedName>
        <fullName evidence="4">Prepilin-type N-terminal cleavage/methylation domain-containing protein</fullName>
    </submittedName>
</protein>
<evidence type="ECO:0000256" key="3">
    <source>
        <dbReference type="SAM" id="Phobius"/>
    </source>
</evidence>
<dbReference type="InterPro" id="IPR012902">
    <property type="entry name" value="N_methyl_site"/>
</dbReference>
<sequence length="136" mass="13823">MKNAKGFTLIELMIVVAIIGILAAIALPAYQTYTDKARYSGVVAAGGAVKTAVEICAQTEGSISATECAAGKGGVPADVTGLTKGAYSAIAWDATNKKITVTPIAAGGIAATDTYVLTGEYDAGRVIWTDNCTDLC</sequence>
<organism evidence="4 5">
    <name type="scientific">Shewanella subflava</name>
    <dbReference type="NCBI Taxonomy" id="2986476"/>
    <lineage>
        <taxon>Bacteria</taxon>
        <taxon>Pseudomonadati</taxon>
        <taxon>Pseudomonadota</taxon>
        <taxon>Gammaproteobacteria</taxon>
        <taxon>Alteromonadales</taxon>
        <taxon>Shewanellaceae</taxon>
        <taxon>Shewanella</taxon>
    </lineage>
</organism>
<dbReference type="SUPFAM" id="SSF54523">
    <property type="entry name" value="Pili subunits"/>
    <property type="match status" value="1"/>
</dbReference>
<evidence type="ECO:0000256" key="1">
    <source>
        <dbReference type="ARBA" id="ARBA00005233"/>
    </source>
</evidence>
<evidence type="ECO:0000313" key="5">
    <source>
        <dbReference type="Proteomes" id="UP001163714"/>
    </source>
</evidence>
<dbReference type="Proteomes" id="UP001163714">
    <property type="component" value="Unassembled WGS sequence"/>
</dbReference>
<dbReference type="EMBL" id="JAPDMX010000022">
    <property type="protein sequence ID" value="MCW3172543.1"/>
    <property type="molecule type" value="Genomic_DNA"/>
</dbReference>